<sequence length="449" mass="51637">MSSSAETVANIEELLKQILIWVPALSLIRFKCVSKQWLSLISDPEFRLRHTLRNPNSKISAFFSSKIQDESFKSILLGNHEIPPGWNPFKTLKNSDSVPDESKLRILQSCNGLFLCHIPRSGLETKNHPVYVVNPTTNEFRALSFPVVRHSSDSLFVRYALAFDPSISPHYKVVCVNNFTFYYNRGKHKIDIYSSKTGEWKHLDTPFFPRPSDEGRHPHFMNKAMHFDCRSREGAIYCNGAVHWIRDIGEASLPFYSFPDGKFIRNEADVLHYFDIGQERFLVASATPPVPLVAKNFPRLLTQRYFGECGGCLYLIEIYQRCNTQYFEVMEMETDYSGWFVKYRHYRVISGDLNPIVAALPGQDWNAFVVLCLSGKEETSQEIDDKVEDSSTDLLLHMPGKIISYNLRNKTFNTSIELANKELYLTLGDHNHCLPEDIIFPYMETLACL</sequence>
<protein>
    <submittedName>
        <fullName evidence="3">Putative F-box domain-containing protein</fullName>
    </submittedName>
</protein>
<dbReference type="InterPro" id="IPR055290">
    <property type="entry name" value="At3g26010-like"/>
</dbReference>
<comment type="caution">
    <text evidence="3">The sequence shown here is derived from an EMBL/GenBank/DDBJ whole genome shotgun (WGS) entry which is preliminary data.</text>
</comment>
<dbReference type="Gramene" id="PRQ36131">
    <property type="protein sequence ID" value="PRQ36131"/>
    <property type="gene ID" value="RchiOBHm_Chr4g0388051"/>
</dbReference>
<dbReference type="Pfam" id="PF07734">
    <property type="entry name" value="FBA_1"/>
    <property type="match status" value="1"/>
</dbReference>
<keyword evidence="4" id="KW-1185">Reference proteome</keyword>
<evidence type="ECO:0000313" key="4">
    <source>
        <dbReference type="Proteomes" id="UP000238479"/>
    </source>
</evidence>
<dbReference type="OMA" id="MEMETDY"/>
<dbReference type="CDD" id="cd22157">
    <property type="entry name" value="F-box_AtFBW1-like"/>
    <property type="match status" value="1"/>
</dbReference>
<name>A0A2P6QPL3_ROSCH</name>
<proteinExistence type="predicted"/>
<dbReference type="InterPro" id="IPR036047">
    <property type="entry name" value="F-box-like_dom_sf"/>
</dbReference>
<evidence type="ECO:0000259" key="2">
    <source>
        <dbReference type="Pfam" id="PF07734"/>
    </source>
</evidence>
<dbReference type="SUPFAM" id="SSF81383">
    <property type="entry name" value="F-box domain"/>
    <property type="match status" value="1"/>
</dbReference>
<organism evidence="3 4">
    <name type="scientific">Rosa chinensis</name>
    <name type="common">China rose</name>
    <dbReference type="NCBI Taxonomy" id="74649"/>
    <lineage>
        <taxon>Eukaryota</taxon>
        <taxon>Viridiplantae</taxon>
        <taxon>Streptophyta</taxon>
        <taxon>Embryophyta</taxon>
        <taxon>Tracheophyta</taxon>
        <taxon>Spermatophyta</taxon>
        <taxon>Magnoliopsida</taxon>
        <taxon>eudicotyledons</taxon>
        <taxon>Gunneridae</taxon>
        <taxon>Pentapetalae</taxon>
        <taxon>rosids</taxon>
        <taxon>fabids</taxon>
        <taxon>Rosales</taxon>
        <taxon>Rosaceae</taxon>
        <taxon>Rosoideae</taxon>
        <taxon>Rosoideae incertae sedis</taxon>
        <taxon>Rosa</taxon>
    </lineage>
</organism>
<dbReference type="EMBL" id="PDCK01000042">
    <property type="protein sequence ID" value="PRQ36131.1"/>
    <property type="molecule type" value="Genomic_DNA"/>
</dbReference>
<feature type="domain" description="F-box" evidence="1">
    <location>
        <begin position="12"/>
        <end position="47"/>
    </location>
</feature>
<evidence type="ECO:0000313" key="3">
    <source>
        <dbReference type="EMBL" id="PRQ36131.1"/>
    </source>
</evidence>
<accession>A0A2P6QPL3</accession>
<dbReference type="Proteomes" id="UP000238479">
    <property type="component" value="Chromosome 4"/>
</dbReference>
<dbReference type="InterPro" id="IPR006527">
    <property type="entry name" value="F-box-assoc_dom_typ1"/>
</dbReference>
<feature type="domain" description="F-box associated beta-propeller type 1" evidence="2">
    <location>
        <begin position="95"/>
        <end position="282"/>
    </location>
</feature>
<dbReference type="AlphaFoldDB" id="A0A2P6QPL3"/>
<dbReference type="PANTHER" id="PTHR35546">
    <property type="entry name" value="F-BOX PROTEIN INTERACTION DOMAIN PROTEIN-RELATED"/>
    <property type="match status" value="1"/>
</dbReference>
<dbReference type="STRING" id="74649.A0A2P6QPL3"/>
<dbReference type="InterPro" id="IPR017451">
    <property type="entry name" value="F-box-assoc_interact_dom"/>
</dbReference>
<gene>
    <name evidence="3" type="ORF">RchiOBHm_Chr4g0388051</name>
</gene>
<evidence type="ECO:0000259" key="1">
    <source>
        <dbReference type="Pfam" id="PF00646"/>
    </source>
</evidence>
<dbReference type="Gene3D" id="1.20.1280.50">
    <property type="match status" value="1"/>
</dbReference>
<reference evidence="3 4" key="1">
    <citation type="journal article" date="2018" name="Nat. Genet.">
        <title>The Rosa genome provides new insights in the design of modern roses.</title>
        <authorList>
            <person name="Bendahmane M."/>
        </authorList>
    </citation>
    <scope>NUCLEOTIDE SEQUENCE [LARGE SCALE GENOMIC DNA]</scope>
    <source>
        <strain evidence="4">cv. Old Blush</strain>
    </source>
</reference>
<dbReference type="NCBIfam" id="TIGR01640">
    <property type="entry name" value="F_box_assoc_1"/>
    <property type="match status" value="1"/>
</dbReference>
<dbReference type="PANTHER" id="PTHR35546:SF25">
    <property type="entry name" value="F-BOX DOMAIN-CONTAINING PROTEIN"/>
    <property type="match status" value="1"/>
</dbReference>
<dbReference type="OrthoDB" id="1166015at2759"/>
<dbReference type="Pfam" id="PF00646">
    <property type="entry name" value="F-box"/>
    <property type="match status" value="1"/>
</dbReference>
<dbReference type="InterPro" id="IPR001810">
    <property type="entry name" value="F-box_dom"/>
</dbReference>